<comment type="caution">
    <text evidence="1">The sequence shown here is derived from an EMBL/GenBank/DDBJ whole genome shotgun (WGS) entry which is preliminary data.</text>
</comment>
<organism evidence="1 2">
    <name type="scientific">Nocardioides bruguierae</name>
    <dbReference type="NCBI Taxonomy" id="2945102"/>
    <lineage>
        <taxon>Bacteria</taxon>
        <taxon>Bacillati</taxon>
        <taxon>Actinomycetota</taxon>
        <taxon>Actinomycetes</taxon>
        <taxon>Propionibacteriales</taxon>
        <taxon>Nocardioidaceae</taxon>
        <taxon>Nocardioides</taxon>
    </lineage>
</organism>
<gene>
    <name evidence="1" type="ORF">M8330_00505</name>
</gene>
<dbReference type="AlphaFoldDB" id="A0A9X2D496"/>
<dbReference type="GO" id="GO:0004519">
    <property type="term" value="F:endonuclease activity"/>
    <property type="evidence" value="ECO:0007669"/>
    <property type="project" value="UniProtKB-KW"/>
</dbReference>
<keyword evidence="2" id="KW-1185">Reference proteome</keyword>
<dbReference type="Proteomes" id="UP001139485">
    <property type="component" value="Unassembled WGS sequence"/>
</dbReference>
<keyword evidence="1" id="KW-0540">Nuclease</keyword>
<accession>A0A9X2D496</accession>
<sequence>MRAGASWSGRVVTRARAVVATWLPMQCGRCPRTVDGTEPWVVGHKISRALRPDLALEPSNWQPEHRSCSDRSAQAAVIEKARAEGARDALLGVFPATTTAGQAPPLPVSPSGAEDGQWTVPARLKWAHHVRTAPEWLAPYLVVPDNASPPLAMTEVHPRAVCSYAAEGCTHGWAGVPFVLEPPAIAWVEKARGIRLRWWQQLAMVRQLEHDAAGRLVWFNVVESGTRRIGKSERLRSLALWRMQRGVELFEPGQTVIHFGNKLDVVREVQERAWPWCEAQGWAVSRNNNNRSVTHPNGARWLAKTTAYSFDVHLGLADECWDIEPVRISEDLEPAALERESAQVVTTSTAHRRATALMPRRISAALAFDDLRTLLLLWGVEPAADIFAESTWRAASAHWSPERRDQIAAKLVEAREAEPTLDDPDPVGSWAHQYLNRWDLAPRPKKAKGDPLIDAPAWAELAVELSEPRPAPVAAAVESWFEDGVSVALAWRLPAGVVSVGVADFADLGTALAAVRASGFRGRVTCGSSLLEDPAVRTSRVRTRPGEGRVISAVQELQRLLAEDVVRHDGGEHLAGQLVELRTAPGVDGPRVVSTGRADAVKAAVWAIRDARLVRSGKPRVLSRTPDPGS</sequence>
<name>A0A9X2D496_9ACTN</name>
<evidence type="ECO:0000313" key="2">
    <source>
        <dbReference type="Proteomes" id="UP001139485"/>
    </source>
</evidence>
<keyword evidence="1" id="KW-0378">Hydrolase</keyword>
<evidence type="ECO:0000313" key="1">
    <source>
        <dbReference type="EMBL" id="MCM0618769.1"/>
    </source>
</evidence>
<proteinExistence type="predicted"/>
<dbReference type="EMBL" id="JAMOIL010000001">
    <property type="protein sequence ID" value="MCM0618769.1"/>
    <property type="molecule type" value="Genomic_DNA"/>
</dbReference>
<dbReference type="InterPro" id="IPR027417">
    <property type="entry name" value="P-loop_NTPase"/>
</dbReference>
<reference evidence="1" key="1">
    <citation type="submission" date="2022-05" db="EMBL/GenBank/DDBJ databases">
        <authorList>
            <person name="Tuo L."/>
        </authorList>
    </citation>
    <scope>NUCLEOTIDE SEQUENCE</scope>
    <source>
        <strain evidence="1">BSK12Z-4</strain>
    </source>
</reference>
<keyword evidence="1" id="KW-0255">Endonuclease</keyword>
<dbReference type="Gene3D" id="3.40.50.300">
    <property type="entry name" value="P-loop containing nucleotide triphosphate hydrolases"/>
    <property type="match status" value="1"/>
</dbReference>
<protein>
    <submittedName>
        <fullName evidence="1">HNH endonuclease</fullName>
    </submittedName>
</protein>
<dbReference type="RefSeq" id="WP_250825739.1">
    <property type="nucleotide sequence ID" value="NZ_JAMOIL010000001.1"/>
</dbReference>